<feature type="non-terminal residue" evidence="1">
    <location>
        <position position="1"/>
    </location>
</feature>
<evidence type="ECO:0000313" key="1">
    <source>
        <dbReference type="EMBL" id="KAK3509486.1"/>
    </source>
</evidence>
<keyword evidence="2" id="KW-1185">Reference proteome</keyword>
<reference evidence="1" key="1">
    <citation type="submission" date="2023-06" db="EMBL/GenBank/DDBJ databases">
        <title>Male Hemibagrus guttatus genome.</title>
        <authorList>
            <person name="Bian C."/>
        </authorList>
    </citation>
    <scope>NUCLEOTIDE SEQUENCE</scope>
    <source>
        <strain evidence="1">Male_cb2023</strain>
        <tissue evidence="1">Muscle</tissue>
    </source>
</reference>
<proteinExistence type="predicted"/>
<protein>
    <submittedName>
        <fullName evidence="1">Uncharacterized protein</fullName>
    </submittedName>
</protein>
<sequence length="76" mass="8540">NSTFPVAWAVLKLLLNHISPHSTFPPFPSLPLPRNLFFRTRVQGFFASAGKCGHELLPRRATEGTVGFFFFLPIII</sequence>
<dbReference type="AlphaFoldDB" id="A0AAE0PWK6"/>
<organism evidence="1 2">
    <name type="scientific">Hemibagrus guttatus</name>
    <dbReference type="NCBI Taxonomy" id="175788"/>
    <lineage>
        <taxon>Eukaryota</taxon>
        <taxon>Metazoa</taxon>
        <taxon>Chordata</taxon>
        <taxon>Craniata</taxon>
        <taxon>Vertebrata</taxon>
        <taxon>Euteleostomi</taxon>
        <taxon>Actinopterygii</taxon>
        <taxon>Neopterygii</taxon>
        <taxon>Teleostei</taxon>
        <taxon>Ostariophysi</taxon>
        <taxon>Siluriformes</taxon>
        <taxon>Bagridae</taxon>
        <taxon>Hemibagrus</taxon>
    </lineage>
</organism>
<dbReference type="Proteomes" id="UP001274896">
    <property type="component" value="Unassembled WGS sequence"/>
</dbReference>
<name>A0AAE0PWK6_9TELE</name>
<evidence type="ECO:0000313" key="2">
    <source>
        <dbReference type="Proteomes" id="UP001274896"/>
    </source>
</evidence>
<comment type="caution">
    <text evidence="1">The sequence shown here is derived from an EMBL/GenBank/DDBJ whole genome shotgun (WGS) entry which is preliminary data.</text>
</comment>
<accession>A0AAE0PWK6</accession>
<dbReference type="EMBL" id="JAUCMX010000027">
    <property type="protein sequence ID" value="KAK3509486.1"/>
    <property type="molecule type" value="Genomic_DNA"/>
</dbReference>
<gene>
    <name evidence="1" type="ORF">QTP70_035141</name>
</gene>